<dbReference type="Gene3D" id="2.60.200.20">
    <property type="match status" value="1"/>
</dbReference>
<dbReference type="InterPro" id="IPR008984">
    <property type="entry name" value="SMAD_FHA_dom_sf"/>
</dbReference>
<dbReference type="GeneID" id="108272159"/>
<evidence type="ECO:0000256" key="14">
    <source>
        <dbReference type="ARBA" id="ARBA00023329"/>
    </source>
</evidence>
<evidence type="ECO:0000256" key="18">
    <source>
        <dbReference type="PROSITE-ProRule" id="PRU00283"/>
    </source>
</evidence>
<dbReference type="InterPro" id="IPR032405">
    <property type="entry name" value="Kinesin_assoc"/>
</dbReference>
<dbReference type="FunFam" id="2.60.200.20:FF:000001">
    <property type="entry name" value="Kinesin family member 1B"/>
    <property type="match status" value="1"/>
</dbReference>
<dbReference type="InterPro" id="IPR019821">
    <property type="entry name" value="Kinesin_motor_CS"/>
</dbReference>
<dbReference type="PANTHER" id="PTHR47117:SF2">
    <property type="entry name" value="KINESIN-LIKE PROTEIN KIF1A ISOFORM X1"/>
    <property type="match status" value="1"/>
</dbReference>
<dbReference type="GO" id="GO:0005874">
    <property type="term" value="C:microtubule"/>
    <property type="evidence" value="ECO:0007669"/>
    <property type="project" value="UniProtKB-KW"/>
</dbReference>
<dbReference type="SMART" id="SM00240">
    <property type="entry name" value="FHA"/>
    <property type="match status" value="1"/>
</dbReference>
<keyword evidence="6 18" id="KW-0547">Nucleotide-binding</keyword>
<dbReference type="InterPro" id="IPR022140">
    <property type="entry name" value="Kinesin-like_KIF1-typ"/>
</dbReference>
<keyword evidence="24" id="KW-1185">Reference proteome</keyword>
<evidence type="ECO:0000259" key="23">
    <source>
        <dbReference type="PROSITE" id="PS50067"/>
    </source>
</evidence>
<evidence type="ECO:0000256" key="2">
    <source>
        <dbReference type="ARBA" id="ARBA00004250"/>
    </source>
</evidence>
<evidence type="ECO:0000256" key="10">
    <source>
        <dbReference type="ARBA" id="ARBA00023136"/>
    </source>
</evidence>
<dbReference type="GO" id="GO:0010970">
    <property type="term" value="P:transport along microtubule"/>
    <property type="evidence" value="ECO:0007669"/>
    <property type="project" value="UniProtKB-ARBA"/>
</dbReference>
<keyword evidence="11 18" id="KW-0505">Motor protein</keyword>
<evidence type="ECO:0000256" key="6">
    <source>
        <dbReference type="ARBA" id="ARBA00022741"/>
    </source>
</evidence>
<dbReference type="Gene3D" id="2.30.29.30">
    <property type="entry name" value="Pleckstrin-homology domain (PH domain)/Phosphotyrosine-binding domain (PTB)"/>
    <property type="match status" value="1"/>
</dbReference>
<dbReference type="InterPro" id="IPR001752">
    <property type="entry name" value="Kinesin_motor_dom"/>
</dbReference>
<reference evidence="25" key="2">
    <citation type="submission" date="2025-08" db="UniProtKB">
        <authorList>
            <consortium name="RefSeq"/>
        </authorList>
    </citation>
    <scope>IDENTIFICATION</scope>
    <source>
        <tissue evidence="25">Blood</tissue>
    </source>
</reference>
<dbReference type="SMART" id="SM00129">
    <property type="entry name" value="KISc"/>
    <property type="match status" value="1"/>
</dbReference>
<feature type="coiled-coil region" evidence="19">
    <location>
        <begin position="469"/>
        <end position="496"/>
    </location>
</feature>
<keyword evidence="7 18" id="KW-0067">ATP-binding</keyword>
<dbReference type="InterPro" id="IPR011993">
    <property type="entry name" value="PH-like_dom_sf"/>
</dbReference>
<evidence type="ECO:0000256" key="17">
    <source>
        <dbReference type="ARBA" id="ARBA00066390"/>
    </source>
</evidence>
<dbReference type="PROSITE" id="PS50006">
    <property type="entry name" value="FHA_DOMAIN"/>
    <property type="match status" value="1"/>
</dbReference>
<dbReference type="SUPFAM" id="SSF50729">
    <property type="entry name" value="PH domain-like"/>
    <property type="match status" value="1"/>
</dbReference>
<evidence type="ECO:0000256" key="1">
    <source>
        <dbReference type="ARBA" id="ARBA00004245"/>
    </source>
</evidence>
<dbReference type="EC" id="5.6.1.3" evidence="17"/>
<dbReference type="RefSeq" id="XP_053539641.1">
    <property type="nucleotide sequence ID" value="XM_053683666.1"/>
</dbReference>
<dbReference type="GO" id="GO:0048731">
    <property type="term" value="P:system development"/>
    <property type="evidence" value="ECO:0007669"/>
    <property type="project" value="UniProtKB-ARBA"/>
</dbReference>
<keyword evidence="10" id="KW-0472">Membrane</keyword>
<feature type="domain" description="PH" evidence="21">
    <location>
        <begin position="1617"/>
        <end position="1715"/>
    </location>
</feature>
<comment type="similarity">
    <text evidence="18">Belongs to the TRAFAC class myosin-kinesin ATPase superfamily. Kinesin family.</text>
</comment>
<organism evidence="24 25">
    <name type="scientific">Ictalurus punctatus</name>
    <name type="common">Channel catfish</name>
    <name type="synonym">Silurus punctatus</name>
    <dbReference type="NCBI Taxonomy" id="7998"/>
    <lineage>
        <taxon>Eukaryota</taxon>
        <taxon>Metazoa</taxon>
        <taxon>Chordata</taxon>
        <taxon>Craniata</taxon>
        <taxon>Vertebrata</taxon>
        <taxon>Euteleostomi</taxon>
        <taxon>Actinopterygii</taxon>
        <taxon>Neopterygii</taxon>
        <taxon>Teleostei</taxon>
        <taxon>Ostariophysi</taxon>
        <taxon>Siluriformes</taxon>
        <taxon>Ictaluridae</taxon>
        <taxon>Ictalurus</taxon>
    </lineage>
</organism>
<dbReference type="PANTHER" id="PTHR47117">
    <property type="entry name" value="STAR-RELATED LIPID TRANSFER PROTEIN 9"/>
    <property type="match status" value="1"/>
</dbReference>
<dbReference type="PROSITE" id="PS50067">
    <property type="entry name" value="KINESIN_MOTOR_2"/>
    <property type="match status" value="1"/>
</dbReference>
<evidence type="ECO:0000256" key="19">
    <source>
        <dbReference type="SAM" id="Coils"/>
    </source>
</evidence>
<dbReference type="InterPro" id="IPR049780">
    <property type="entry name" value="PH_KIFIA_KIFIB"/>
</dbReference>
<dbReference type="CDD" id="cd01233">
    <property type="entry name" value="PH_KIFIA_KIFIB"/>
    <property type="match status" value="1"/>
</dbReference>
<dbReference type="SUPFAM" id="SSF49879">
    <property type="entry name" value="SMAD/FHA domain"/>
    <property type="match status" value="1"/>
</dbReference>
<protein>
    <recommendedName>
        <fullName evidence="17">plus-end-directed kinesin ATPase</fullName>
        <ecNumber evidence="17">5.6.1.3</ecNumber>
    </recommendedName>
</protein>
<feature type="domain" description="FHA" evidence="22">
    <location>
        <begin position="555"/>
        <end position="609"/>
    </location>
</feature>
<dbReference type="Pfam" id="PF00498">
    <property type="entry name" value="FHA"/>
    <property type="match status" value="1"/>
</dbReference>
<evidence type="ECO:0000256" key="11">
    <source>
        <dbReference type="ARBA" id="ARBA00023175"/>
    </source>
</evidence>
<dbReference type="InterPro" id="IPR000253">
    <property type="entry name" value="FHA_dom"/>
</dbReference>
<comment type="subcellular location">
    <subcellularLocation>
        <location evidence="1">Cytoplasm</location>
        <location evidence="1">Cytoskeleton</location>
    </subcellularLocation>
    <subcellularLocation>
        <location evidence="2">Cytoplasmic vesicle</location>
        <location evidence="2">Secretory vesicle membrane</location>
    </subcellularLocation>
    <subcellularLocation>
        <location evidence="15">Synapse</location>
    </subcellularLocation>
</comment>
<evidence type="ECO:0000256" key="7">
    <source>
        <dbReference type="ARBA" id="ARBA00022840"/>
    </source>
</evidence>
<evidence type="ECO:0000256" key="3">
    <source>
        <dbReference type="ARBA" id="ARBA00022490"/>
    </source>
</evidence>
<dbReference type="PRINTS" id="PR00380">
    <property type="entry name" value="KINESINHEAVY"/>
</dbReference>
<feature type="compositionally biased region" description="Basic and acidic residues" evidence="20">
    <location>
        <begin position="1478"/>
        <end position="1491"/>
    </location>
</feature>
<evidence type="ECO:0000256" key="4">
    <source>
        <dbReference type="ARBA" id="ARBA00022553"/>
    </source>
</evidence>
<dbReference type="Proteomes" id="UP000221080">
    <property type="component" value="Chromosome 11"/>
</dbReference>
<evidence type="ECO:0000256" key="8">
    <source>
        <dbReference type="ARBA" id="ARBA00023018"/>
    </source>
</evidence>
<comment type="catalytic activity">
    <reaction evidence="16">
        <text>ATP + H2O + a kinesin associated with a microtubule at position (n) = ADP + phosphate a kinesin associated with a microtubule at position (n+1, toward the plus end).</text>
        <dbReference type="EC" id="5.6.1.3"/>
    </reaction>
</comment>
<evidence type="ECO:0000313" key="25">
    <source>
        <dbReference type="RefSeq" id="XP_053539641.1"/>
    </source>
</evidence>
<dbReference type="CTD" id="100330443"/>
<evidence type="ECO:0000256" key="12">
    <source>
        <dbReference type="ARBA" id="ARBA00023212"/>
    </source>
</evidence>
<keyword evidence="5" id="KW-0493">Microtubule</keyword>
<keyword evidence="4" id="KW-0597">Phosphoprotein</keyword>
<feature type="region of interest" description="Disordered" evidence="20">
    <location>
        <begin position="1551"/>
        <end position="1606"/>
    </location>
</feature>
<keyword evidence="3" id="KW-0963">Cytoplasm</keyword>
<keyword evidence="8" id="KW-0770">Synapse</keyword>
<keyword evidence="14" id="KW-0968">Cytoplasmic vesicle</keyword>
<dbReference type="PROSITE" id="PS00411">
    <property type="entry name" value="KINESIN_MOTOR_1"/>
    <property type="match status" value="1"/>
</dbReference>
<feature type="coiled-coil region" evidence="19">
    <location>
        <begin position="665"/>
        <end position="714"/>
    </location>
</feature>
<dbReference type="InterPro" id="IPR022164">
    <property type="entry name" value="Kinesin-like"/>
</dbReference>
<dbReference type="GO" id="GO:0045202">
    <property type="term" value="C:synapse"/>
    <property type="evidence" value="ECO:0007669"/>
    <property type="project" value="UniProtKB-SubCell"/>
</dbReference>
<keyword evidence="13" id="KW-0413">Isomerase</keyword>
<dbReference type="Pfam" id="PF12473">
    <property type="entry name" value="DUF3694"/>
    <property type="match status" value="1"/>
</dbReference>
<dbReference type="InterPro" id="IPR027417">
    <property type="entry name" value="P-loop_NTPase"/>
</dbReference>
<dbReference type="InterPro" id="IPR036961">
    <property type="entry name" value="Kinesin_motor_dom_sf"/>
</dbReference>
<evidence type="ECO:0000256" key="15">
    <source>
        <dbReference type="ARBA" id="ARBA00034103"/>
    </source>
</evidence>
<dbReference type="Pfam" id="PF12423">
    <property type="entry name" value="KIF1B"/>
    <property type="match status" value="1"/>
</dbReference>
<evidence type="ECO:0000313" key="24">
    <source>
        <dbReference type="Proteomes" id="UP000221080"/>
    </source>
</evidence>
<evidence type="ECO:0000256" key="16">
    <source>
        <dbReference type="ARBA" id="ARBA00050273"/>
    </source>
</evidence>
<dbReference type="GO" id="GO:0030658">
    <property type="term" value="C:transport vesicle membrane"/>
    <property type="evidence" value="ECO:0007669"/>
    <property type="project" value="UniProtKB-SubCell"/>
</dbReference>
<proteinExistence type="inferred from homology"/>
<evidence type="ECO:0000259" key="21">
    <source>
        <dbReference type="PROSITE" id="PS50003"/>
    </source>
</evidence>
<dbReference type="Gene3D" id="3.40.850.10">
    <property type="entry name" value="Kinesin motor domain"/>
    <property type="match status" value="1"/>
</dbReference>
<keyword evidence="9 19" id="KW-0175">Coiled coil</keyword>
<dbReference type="SUPFAM" id="SSF52540">
    <property type="entry name" value="P-loop containing nucleoside triphosphate hydrolases"/>
    <property type="match status" value="1"/>
</dbReference>
<dbReference type="PROSITE" id="PS50003">
    <property type="entry name" value="PH_DOMAIN"/>
    <property type="match status" value="1"/>
</dbReference>
<sequence length="1732" mass="195641">MAGASVKVAVRVRPFNSREMSKESKCIIQMSGNTTTIINPKVPKETKSFNFDYSYWSHTSPEDSNYASQQQVYRDIGEEMLLHAFEGYNVCIFAYGQTGAGKSYTMMGKQETDQQGIIPLLCEDLFTKINDSNTDNSMSYSVEVSYMEIYCERVRDLLNPKNKGNLRVREHPLLGPYVEDLSKLAVMSYNDIQDLMDSGNKARTVAATNMNETSSRSHAVFNIIFTQRRHDAETDNTSEKVSKVSLVDLAGSERADSTGAKGTRLKEGANINKSLTTLGKVISALAEVDSGSNKNKKKKKVENFIPYRDSVLTWLLRENLGGNSRTAMVAALSPADINYDETLSTLRYADRAKQIRCNAVINEDPNNRLVRELKDEVSRLKELLYAQGLGDIIETYRGPVDDNAGLDLKYFSDYKNNNNTGQAVNERGDLSAVTNAMTGMSPSPSLSVLSSRAGSINSLHDRIMFSPGSEEAIERLKETEKIIAELNETWEEKLRRTEAIRMEREALLAEMGVAMREDGGTVGVFSPKKTPHLVNLNEDPLMSECLLYYIKDGITRVGREDAMTRQDIVLSGHFIKDEHCIFTSSAGPMGEVILEPSEGAETYVNGKKVTEPTVLKSGNRIILGKSHVFRFNHPEQARQERERTPCAETPAEPVDWAFAQRELLEKQGIDMKQEMDQRLQELEDQYRKEREEVNNLLEQQRLDYESKLEALQKQVDRYYPEAAEEEYEPDEEVQWTERETELAMWAFRKWRCYQFTSLRDLLWGNAIFLKEANAISVELKKKVQFQFVLLTDTLYSPLPPDLLPSDVNKEREKSPFPRTIVAVEVQDQKNGATHYWTLEKLRQRLDLMREMYDRAAEVPSSATEECDSVLTGGDPFYDRFPWFRLVGRAFVYLSNLLYPVPLVHRVAIVSEKGEVKGFLRVAVQAISADEEAPDYGSGVRQSGTAKISFEDQQFEKFQSESCPDGLSRSGLSQEELRIVEGEGQNAEMVPSADEVNNNTCAADPEDPESTVKDGVLDGALDHLKIGELFTFRVTVLQASSISAEYADIFCQFNFIHRHDEAFSTEPLKNTGRGPPLGFYHVQNIAVEVTKSFVEYIKTQPIVFEVFGHYQKQPFPPLCKDLISPLRPCRRQFPRVMPLSKPVPATKLTTLTRPTAGPCHCKYDLMVLFEICELEANGDYIPAAVDHRGGMPCHGTFLLHQGIQRRVTVTIVHETGGDINWKEVRELVVGRIRSTPEADETIIDPNILSLNILSAGYIQPTPDDRQFLDSDMPSISLGIDPRTFYRFEAAWDSSMHNSLLLNRVTPYGEKIYMTLSAYLEMENCTQPTVITKDFSMVFYSRDAKLSASRSIRNLFSSGSLRPSEGNRITGVYELSLCHLADAGSPGMQRRRRRVLDTSVAYVRGEENLAGWRPRSDSLILDHQWELEKLSLLQEVEKTRHYLLLREKLESTLLLGQELPLSCVCEDLTESSSPSKHLGQGHDPDAEPGHEITNERQRKLAAKCLRLLTHTFNRDYSHVCVSASESKLSEMSVTLMRDSISISDINTLTPSSTCPSLVEGRYNNNTELRPPAPRSRAVSPNRGSTSDGEGKKSPSGAPESKSRTHTFVPDIQEIRVSPIVSKKGYLHFLEPHTNGWVKRYVVVRRPYVYIYNSERDTVERAILNLSSAQVEYSEDQQAMLKTPYTFAVCTEHRGILLQAGNDKEMHDWLYAFNPLLAGSIRSKLSRRRAAQMRL</sequence>
<evidence type="ECO:0000256" key="20">
    <source>
        <dbReference type="SAM" id="MobiDB-lite"/>
    </source>
</evidence>
<dbReference type="Pfam" id="PF00225">
    <property type="entry name" value="Kinesin"/>
    <property type="match status" value="1"/>
</dbReference>
<evidence type="ECO:0000256" key="5">
    <source>
        <dbReference type="ARBA" id="ARBA00022701"/>
    </source>
</evidence>
<reference evidence="24" key="1">
    <citation type="journal article" date="2016" name="Nat. Commun.">
        <title>The channel catfish genome sequence provides insights into the evolution of scale formation in teleosts.</title>
        <authorList>
            <person name="Liu Z."/>
            <person name="Liu S."/>
            <person name="Yao J."/>
            <person name="Bao L."/>
            <person name="Zhang J."/>
            <person name="Li Y."/>
            <person name="Jiang C."/>
            <person name="Sun L."/>
            <person name="Wang R."/>
            <person name="Zhang Y."/>
            <person name="Zhou T."/>
            <person name="Zeng Q."/>
            <person name="Fu Q."/>
            <person name="Gao S."/>
            <person name="Li N."/>
            <person name="Koren S."/>
            <person name="Jiang Y."/>
            <person name="Zimin A."/>
            <person name="Xu P."/>
            <person name="Phillippy A.M."/>
            <person name="Geng X."/>
            <person name="Song L."/>
            <person name="Sun F."/>
            <person name="Li C."/>
            <person name="Wang X."/>
            <person name="Chen A."/>
            <person name="Jin Y."/>
            <person name="Yuan Z."/>
            <person name="Yang Y."/>
            <person name="Tan S."/>
            <person name="Peatman E."/>
            <person name="Lu J."/>
            <person name="Qin Z."/>
            <person name="Dunham R."/>
            <person name="Li Z."/>
            <person name="Sonstegard T."/>
            <person name="Feng J."/>
            <person name="Danzmann R.G."/>
            <person name="Schroeder S."/>
            <person name="Scheffler B."/>
            <person name="Duke M.V."/>
            <person name="Ballard L."/>
            <person name="Kucuktas H."/>
            <person name="Kaltenboeck L."/>
            <person name="Liu H."/>
            <person name="Armbruster J."/>
            <person name="Xie Y."/>
            <person name="Kirby M.L."/>
            <person name="Tian Y."/>
            <person name="Flanagan M.E."/>
            <person name="Mu W."/>
            <person name="Waldbieser G.C."/>
        </authorList>
    </citation>
    <scope>NUCLEOTIDE SEQUENCE [LARGE SCALE GENOMIC DNA]</scope>
    <source>
        <strain evidence="24">SDA103</strain>
    </source>
</reference>
<dbReference type="GO" id="GO:0008574">
    <property type="term" value="F:plus-end-directed microtubule motor activity"/>
    <property type="evidence" value="ECO:0007669"/>
    <property type="project" value="UniProtKB-EC"/>
</dbReference>
<dbReference type="Pfam" id="PF16183">
    <property type="entry name" value="Kinesin_assoc"/>
    <property type="match status" value="1"/>
</dbReference>
<dbReference type="GO" id="GO:0008017">
    <property type="term" value="F:microtubule binding"/>
    <property type="evidence" value="ECO:0007669"/>
    <property type="project" value="InterPro"/>
</dbReference>
<name>A0A9F7TNV3_ICTPU</name>
<evidence type="ECO:0000259" key="22">
    <source>
        <dbReference type="PROSITE" id="PS50006"/>
    </source>
</evidence>
<feature type="region of interest" description="Disordered" evidence="20">
    <location>
        <begin position="1469"/>
        <end position="1491"/>
    </location>
</feature>
<evidence type="ECO:0000256" key="9">
    <source>
        <dbReference type="ARBA" id="ARBA00023054"/>
    </source>
</evidence>
<dbReference type="CDD" id="cd01365">
    <property type="entry name" value="KISc_KIF1A_KIF1B"/>
    <property type="match status" value="1"/>
</dbReference>
<dbReference type="FunFam" id="3.40.850.10:FF:000004">
    <property type="entry name" value="Kinesin-like protein isoform 2"/>
    <property type="match status" value="1"/>
</dbReference>
<gene>
    <name evidence="25" type="primary">kif1aa</name>
</gene>
<dbReference type="Gene3D" id="6.10.250.2520">
    <property type="match status" value="1"/>
</dbReference>
<accession>A0A9F7TNV3</accession>
<dbReference type="SMART" id="SM00233">
    <property type="entry name" value="PH"/>
    <property type="match status" value="1"/>
</dbReference>
<dbReference type="Pfam" id="PF00169">
    <property type="entry name" value="PH"/>
    <property type="match status" value="1"/>
</dbReference>
<keyword evidence="12" id="KW-0206">Cytoskeleton</keyword>
<evidence type="ECO:0000256" key="13">
    <source>
        <dbReference type="ARBA" id="ARBA00023235"/>
    </source>
</evidence>
<dbReference type="GO" id="GO:0005524">
    <property type="term" value="F:ATP binding"/>
    <property type="evidence" value="ECO:0007669"/>
    <property type="project" value="UniProtKB-UniRule"/>
</dbReference>
<dbReference type="FunFam" id="2.30.29.30:FF:000023">
    <property type="entry name" value="Kinesin family member 1B"/>
    <property type="match status" value="1"/>
</dbReference>
<dbReference type="InterPro" id="IPR001849">
    <property type="entry name" value="PH_domain"/>
</dbReference>
<feature type="binding site" evidence="18">
    <location>
        <begin position="96"/>
        <end position="103"/>
    </location>
    <ligand>
        <name>ATP</name>
        <dbReference type="ChEBI" id="CHEBI:30616"/>
    </ligand>
</feature>
<feature type="domain" description="Kinesin motor" evidence="23">
    <location>
        <begin position="5"/>
        <end position="355"/>
    </location>
</feature>